<dbReference type="VEuPathDB" id="FungiDB:BTJ68_10172"/>
<protein>
    <submittedName>
        <fullName evidence="2">Uncharacterized protein</fullName>
    </submittedName>
</protein>
<feature type="region of interest" description="Disordered" evidence="1">
    <location>
        <begin position="126"/>
        <end position="147"/>
    </location>
</feature>
<dbReference type="Pfam" id="PF17119">
    <property type="entry name" value="MMU163"/>
    <property type="match status" value="1"/>
</dbReference>
<dbReference type="InterPro" id="IPR031342">
    <property type="entry name" value="Mug163-like"/>
</dbReference>
<dbReference type="OrthoDB" id="5329385at2759"/>
<evidence type="ECO:0000256" key="1">
    <source>
        <dbReference type="SAM" id="MobiDB-lite"/>
    </source>
</evidence>
<accession>A0A3M7J1R3</accession>
<dbReference type="PANTHER" id="PTHR31094">
    <property type="entry name" value="RIKEN CDNA 2310061I04 GENE"/>
    <property type="match status" value="1"/>
</dbReference>
<gene>
    <name evidence="2" type="ORF">D0859_04381</name>
</gene>
<reference evidence="2 3" key="1">
    <citation type="journal article" date="2018" name="BMC Genomics">
        <title>Genomic evidence for intraspecific hybridization in a clonal and extremely halotolerant yeast.</title>
        <authorList>
            <person name="Gostincar C."/>
            <person name="Stajich J.E."/>
            <person name="Zupancic J."/>
            <person name="Zalar P."/>
            <person name="Gunde-Cimerman N."/>
        </authorList>
    </citation>
    <scope>NUCLEOTIDE SEQUENCE [LARGE SCALE GENOMIC DNA]</scope>
    <source>
        <strain evidence="2 3">EXF-120</strain>
    </source>
</reference>
<dbReference type="PANTHER" id="PTHR31094:SF2">
    <property type="entry name" value="RIKEN CDNA 2310061I04 GENE"/>
    <property type="match status" value="1"/>
</dbReference>
<proteinExistence type="predicted"/>
<comment type="caution">
    <text evidence="2">The sequence shown here is derived from an EMBL/GenBank/DDBJ whole genome shotgun (WGS) entry which is preliminary data.</text>
</comment>
<organism evidence="2 3">
    <name type="scientific">Hortaea werneckii</name>
    <name type="common">Black yeast</name>
    <name type="synonym">Cladosporium werneckii</name>
    <dbReference type="NCBI Taxonomy" id="91943"/>
    <lineage>
        <taxon>Eukaryota</taxon>
        <taxon>Fungi</taxon>
        <taxon>Dikarya</taxon>
        <taxon>Ascomycota</taxon>
        <taxon>Pezizomycotina</taxon>
        <taxon>Dothideomycetes</taxon>
        <taxon>Dothideomycetidae</taxon>
        <taxon>Mycosphaerellales</taxon>
        <taxon>Teratosphaeriaceae</taxon>
        <taxon>Hortaea</taxon>
    </lineage>
</organism>
<sequence length="390" mass="43232">MWRERGDGETTWALLRRLRCPPSTPINRSPAGALIFPGYTALSRDSAHQRVTAGGQMTAPSLMRTNFLPSRLLRANATRVPSTAVATTAPTAPRCGPPRPCLEPCRYFAQVNDADDRINRDTFFTRTPLRANPGPGGNNDHKPPDKRTLQLGKTVRILHERLPTLLQSPLPGEILSPQITLHLFPSTHPHLPTVAGRIPYIAALWTAPVAWGRVPLVGNVQLTILSERMVRNGNPISTGHRDERLIVKWKTSGKTRHRDGTGGVYQSADHARRDPVDRIKDFIVGSSVDEAATKKKLEGQDEAEFTGIFIFEFDEEGRVVRHTIEHTEEGGDCDRMTRVVSVTDWLLGRFNGKGQEAGGIPELAVCQPRSGGGGNHVYMRDDRRVPVWLR</sequence>
<name>A0A3M7J1R3_HORWE</name>
<dbReference type="AlphaFoldDB" id="A0A3M7J1R3"/>
<dbReference type="EMBL" id="QWIT01000096">
    <property type="protein sequence ID" value="RMZ31512.1"/>
    <property type="molecule type" value="Genomic_DNA"/>
</dbReference>
<evidence type="ECO:0000313" key="3">
    <source>
        <dbReference type="Proteomes" id="UP000281677"/>
    </source>
</evidence>
<evidence type="ECO:0000313" key="2">
    <source>
        <dbReference type="EMBL" id="RMZ31512.1"/>
    </source>
</evidence>
<dbReference type="InterPro" id="IPR018790">
    <property type="entry name" value="DUF2358"/>
</dbReference>
<dbReference type="Proteomes" id="UP000281677">
    <property type="component" value="Unassembled WGS sequence"/>
</dbReference>